<protein>
    <submittedName>
        <fullName evidence="1">Uncharacterized protein</fullName>
    </submittedName>
</protein>
<accession>A0A0E9WSK1</accession>
<reference evidence="1" key="1">
    <citation type="submission" date="2014-11" db="EMBL/GenBank/DDBJ databases">
        <authorList>
            <person name="Amaro Gonzalez C."/>
        </authorList>
    </citation>
    <scope>NUCLEOTIDE SEQUENCE</scope>
</reference>
<organism evidence="1">
    <name type="scientific">Anguilla anguilla</name>
    <name type="common">European freshwater eel</name>
    <name type="synonym">Muraena anguilla</name>
    <dbReference type="NCBI Taxonomy" id="7936"/>
    <lineage>
        <taxon>Eukaryota</taxon>
        <taxon>Metazoa</taxon>
        <taxon>Chordata</taxon>
        <taxon>Craniata</taxon>
        <taxon>Vertebrata</taxon>
        <taxon>Euteleostomi</taxon>
        <taxon>Actinopterygii</taxon>
        <taxon>Neopterygii</taxon>
        <taxon>Teleostei</taxon>
        <taxon>Anguilliformes</taxon>
        <taxon>Anguillidae</taxon>
        <taxon>Anguilla</taxon>
    </lineage>
</organism>
<name>A0A0E9WSK1_ANGAN</name>
<evidence type="ECO:0000313" key="1">
    <source>
        <dbReference type="EMBL" id="JAH93241.1"/>
    </source>
</evidence>
<sequence>MESKHQKIKGCFLLVRYRVRGQRSRVTIVDHSTGFPLADVAVPPRVWLRPWCLPGQILHLHPALNHSWEGKCHSCEGD</sequence>
<proteinExistence type="predicted"/>
<dbReference type="EMBL" id="GBXM01015336">
    <property type="protein sequence ID" value="JAH93241.1"/>
    <property type="molecule type" value="Transcribed_RNA"/>
</dbReference>
<reference evidence="1" key="2">
    <citation type="journal article" date="2015" name="Fish Shellfish Immunol.">
        <title>Early steps in the European eel (Anguilla anguilla)-Vibrio vulnificus interaction in the gills: Role of the RtxA13 toxin.</title>
        <authorList>
            <person name="Callol A."/>
            <person name="Pajuelo D."/>
            <person name="Ebbesson L."/>
            <person name="Teles M."/>
            <person name="MacKenzie S."/>
            <person name="Amaro C."/>
        </authorList>
    </citation>
    <scope>NUCLEOTIDE SEQUENCE</scope>
</reference>
<dbReference type="AlphaFoldDB" id="A0A0E9WSK1"/>